<sequence>MACAADVFAVRITRASITEPTHPNNHASFLLPPPSPLPQSLFAFHTRAHAAGIQSTPMQVKELAIWTSGLEGMKLKARISLGRRGQEFSSFNASPKPRNGCSREGTCGPRPKWVQRYSAEVKQREARTANFEGRHGVHELTAALPILPSTTAFPPIHRITYHVVYQLLSFCTCRLRTVNSCCSF</sequence>
<evidence type="ECO:0000313" key="1">
    <source>
        <dbReference type="EMBL" id="KAJ7769531.1"/>
    </source>
</evidence>
<reference evidence="1" key="1">
    <citation type="submission" date="2023-03" db="EMBL/GenBank/DDBJ databases">
        <title>Massive genome expansion in bonnet fungi (Mycena s.s.) driven by repeated elements and novel gene families across ecological guilds.</title>
        <authorList>
            <consortium name="Lawrence Berkeley National Laboratory"/>
            <person name="Harder C.B."/>
            <person name="Miyauchi S."/>
            <person name="Viragh M."/>
            <person name="Kuo A."/>
            <person name="Thoen E."/>
            <person name="Andreopoulos B."/>
            <person name="Lu D."/>
            <person name="Skrede I."/>
            <person name="Drula E."/>
            <person name="Henrissat B."/>
            <person name="Morin E."/>
            <person name="Kohler A."/>
            <person name="Barry K."/>
            <person name="LaButti K."/>
            <person name="Morin E."/>
            <person name="Salamov A."/>
            <person name="Lipzen A."/>
            <person name="Mereny Z."/>
            <person name="Hegedus B."/>
            <person name="Baldrian P."/>
            <person name="Stursova M."/>
            <person name="Weitz H."/>
            <person name="Taylor A."/>
            <person name="Grigoriev I.V."/>
            <person name="Nagy L.G."/>
            <person name="Martin F."/>
            <person name="Kauserud H."/>
        </authorList>
    </citation>
    <scope>NUCLEOTIDE SEQUENCE</scope>
    <source>
        <strain evidence="1">CBHHK182m</strain>
    </source>
</reference>
<keyword evidence="2" id="KW-1185">Reference proteome</keyword>
<feature type="non-terminal residue" evidence="1">
    <location>
        <position position="1"/>
    </location>
</feature>
<dbReference type="EMBL" id="JARKIB010000018">
    <property type="protein sequence ID" value="KAJ7769531.1"/>
    <property type="molecule type" value="Genomic_DNA"/>
</dbReference>
<gene>
    <name evidence="1" type="ORF">B0H16DRAFT_1686265</name>
</gene>
<name>A0AAD7JQU7_9AGAR</name>
<proteinExistence type="predicted"/>
<evidence type="ECO:0000313" key="2">
    <source>
        <dbReference type="Proteomes" id="UP001215598"/>
    </source>
</evidence>
<organism evidence="1 2">
    <name type="scientific">Mycena metata</name>
    <dbReference type="NCBI Taxonomy" id="1033252"/>
    <lineage>
        <taxon>Eukaryota</taxon>
        <taxon>Fungi</taxon>
        <taxon>Dikarya</taxon>
        <taxon>Basidiomycota</taxon>
        <taxon>Agaricomycotina</taxon>
        <taxon>Agaricomycetes</taxon>
        <taxon>Agaricomycetidae</taxon>
        <taxon>Agaricales</taxon>
        <taxon>Marasmiineae</taxon>
        <taxon>Mycenaceae</taxon>
        <taxon>Mycena</taxon>
    </lineage>
</organism>
<dbReference type="AlphaFoldDB" id="A0AAD7JQU7"/>
<accession>A0AAD7JQU7</accession>
<dbReference type="Proteomes" id="UP001215598">
    <property type="component" value="Unassembled WGS sequence"/>
</dbReference>
<protein>
    <submittedName>
        <fullName evidence="1">Uncharacterized protein</fullName>
    </submittedName>
</protein>
<comment type="caution">
    <text evidence="1">The sequence shown here is derived from an EMBL/GenBank/DDBJ whole genome shotgun (WGS) entry which is preliminary data.</text>
</comment>